<dbReference type="AlphaFoldDB" id="A0ABD2IYG8"/>
<organism evidence="1 2">
    <name type="scientific">Heterodera trifolii</name>
    <dbReference type="NCBI Taxonomy" id="157864"/>
    <lineage>
        <taxon>Eukaryota</taxon>
        <taxon>Metazoa</taxon>
        <taxon>Ecdysozoa</taxon>
        <taxon>Nematoda</taxon>
        <taxon>Chromadorea</taxon>
        <taxon>Rhabditida</taxon>
        <taxon>Tylenchina</taxon>
        <taxon>Tylenchomorpha</taxon>
        <taxon>Tylenchoidea</taxon>
        <taxon>Heteroderidae</taxon>
        <taxon>Heteroderinae</taxon>
        <taxon>Heterodera</taxon>
    </lineage>
</organism>
<accession>A0ABD2IYG8</accession>
<evidence type="ECO:0000313" key="2">
    <source>
        <dbReference type="Proteomes" id="UP001620626"/>
    </source>
</evidence>
<dbReference type="Proteomes" id="UP001620626">
    <property type="component" value="Unassembled WGS sequence"/>
</dbReference>
<dbReference type="EMBL" id="JBICBT010001070">
    <property type="protein sequence ID" value="KAL3084733.1"/>
    <property type="molecule type" value="Genomic_DNA"/>
</dbReference>
<sequence length="222" mass="25888">MPTLTTPTKNISEWAQQQRHFWLPNELLYELLRFVRPSSFWTVRRMLMASVILFRLVTRGKHAKTWRHSFAVLDRELSFAAHTFGPQSKRAMLCRNHAIHLPSFVDLPDYTEYSASHMTFYILILLDDKKFSSAEKAKNARSLLEEHISGAKDALKKNDMKVFSDDGGLVRFRMLDLDNTEFDVCKVKFKSAIAANKFLNTLEHFLVHIRDLIDDELPKMEI</sequence>
<reference evidence="1 2" key="1">
    <citation type="submission" date="2024-10" db="EMBL/GenBank/DDBJ databases">
        <authorList>
            <person name="Kim D."/>
        </authorList>
    </citation>
    <scope>NUCLEOTIDE SEQUENCE [LARGE SCALE GENOMIC DNA]</scope>
    <source>
        <strain evidence="1">BH-2024</strain>
    </source>
</reference>
<protein>
    <submittedName>
        <fullName evidence="1">Uncharacterized protein</fullName>
    </submittedName>
</protein>
<keyword evidence="2" id="KW-1185">Reference proteome</keyword>
<evidence type="ECO:0000313" key="1">
    <source>
        <dbReference type="EMBL" id="KAL3084733.1"/>
    </source>
</evidence>
<comment type="caution">
    <text evidence="1">The sequence shown here is derived from an EMBL/GenBank/DDBJ whole genome shotgun (WGS) entry which is preliminary data.</text>
</comment>
<name>A0ABD2IYG8_9BILA</name>
<proteinExistence type="predicted"/>
<gene>
    <name evidence="1" type="ORF">niasHT_031618</name>
</gene>